<evidence type="ECO:0000313" key="3">
    <source>
        <dbReference type="EMBL" id="MBW8200955.1"/>
    </source>
</evidence>
<sequence length="68" mass="7423">MKKNMGGADRTIRIILALGVGALYYFNVITGTLAYVLLAFAVIFVLTSFVSFCPLYTLLGINTCKVKN</sequence>
<proteinExistence type="predicted"/>
<dbReference type="InterPro" id="IPR021309">
    <property type="entry name" value="YgaP-like_TM"/>
</dbReference>
<evidence type="ECO:0000313" key="4">
    <source>
        <dbReference type="Proteomes" id="UP001196136"/>
    </source>
</evidence>
<dbReference type="EMBL" id="JAHZSV010000021">
    <property type="protein sequence ID" value="MBW8200955.1"/>
    <property type="molecule type" value="Genomic_DNA"/>
</dbReference>
<reference evidence="3 4" key="1">
    <citation type="submission" date="2021-08" db="EMBL/GenBank/DDBJ databases">
        <title>Muricauda profundi sp. nov., a marine bacterium isolated from deep seawater of the Mariana Trench.</title>
        <authorList>
            <person name="Wei Y."/>
        </authorList>
    </citation>
    <scope>NUCLEOTIDE SEQUENCE [LARGE SCALE GENOMIC DNA]</scope>
    <source>
        <strain evidence="3 4">W52</strain>
    </source>
</reference>
<comment type="caution">
    <text evidence="3">The sequence shown here is derived from an EMBL/GenBank/DDBJ whole genome shotgun (WGS) entry which is preliminary data.</text>
</comment>
<protein>
    <submittedName>
        <fullName evidence="3">DUF2892 domain-containing protein</fullName>
    </submittedName>
</protein>
<feature type="transmembrane region" description="Helical" evidence="1">
    <location>
        <begin position="35"/>
        <end position="59"/>
    </location>
</feature>
<dbReference type="Pfam" id="PF11127">
    <property type="entry name" value="YgaP-like_TM"/>
    <property type="match status" value="1"/>
</dbReference>
<accession>A0ABS7ETM7</accession>
<feature type="domain" description="Inner membrane protein YgaP-like transmembrane" evidence="2">
    <location>
        <begin position="1"/>
        <end position="67"/>
    </location>
</feature>
<keyword evidence="1" id="KW-0472">Membrane</keyword>
<keyword evidence="1" id="KW-1133">Transmembrane helix</keyword>
<name>A0ABS7ETM7_9FLAO</name>
<evidence type="ECO:0000256" key="1">
    <source>
        <dbReference type="SAM" id="Phobius"/>
    </source>
</evidence>
<evidence type="ECO:0000259" key="2">
    <source>
        <dbReference type="Pfam" id="PF11127"/>
    </source>
</evidence>
<gene>
    <name evidence="3" type="ORF">K1F36_14080</name>
</gene>
<keyword evidence="4" id="KW-1185">Reference proteome</keyword>
<dbReference type="Proteomes" id="UP001196136">
    <property type="component" value="Unassembled WGS sequence"/>
</dbReference>
<dbReference type="RefSeq" id="WP_220114404.1">
    <property type="nucleotide sequence ID" value="NZ_JAHZSV010000021.1"/>
</dbReference>
<keyword evidence="1" id="KW-0812">Transmembrane</keyword>
<feature type="transmembrane region" description="Helical" evidence="1">
    <location>
        <begin position="12"/>
        <end position="29"/>
    </location>
</feature>
<organism evidence="3 4">
    <name type="scientific">Flagellimonas abyssi</name>
    <dbReference type="NCBI Taxonomy" id="2864871"/>
    <lineage>
        <taxon>Bacteria</taxon>
        <taxon>Pseudomonadati</taxon>
        <taxon>Bacteroidota</taxon>
        <taxon>Flavobacteriia</taxon>
        <taxon>Flavobacteriales</taxon>
        <taxon>Flavobacteriaceae</taxon>
        <taxon>Flagellimonas</taxon>
    </lineage>
</organism>